<keyword evidence="2" id="KW-0808">Transferase</keyword>
<reference evidence="2 3" key="1">
    <citation type="submission" date="2018-11" db="EMBL/GenBank/DDBJ databases">
        <title>The draft genome sequence of Amphritea balenae JAMM 1525T.</title>
        <authorList>
            <person name="Fang Z."/>
            <person name="Zhang Y."/>
            <person name="Han X."/>
        </authorList>
    </citation>
    <scope>NUCLEOTIDE SEQUENCE [LARGE SCALE GENOMIC DNA]</scope>
    <source>
        <strain evidence="2 3">JAMM 1525</strain>
    </source>
</reference>
<evidence type="ECO:0000313" key="3">
    <source>
        <dbReference type="Proteomes" id="UP000267535"/>
    </source>
</evidence>
<dbReference type="GO" id="GO:0016747">
    <property type="term" value="F:acyltransferase activity, transferring groups other than amino-acyl groups"/>
    <property type="evidence" value="ECO:0007669"/>
    <property type="project" value="InterPro"/>
</dbReference>
<proteinExistence type="predicted"/>
<gene>
    <name evidence="2" type="ORF">EHS89_19390</name>
</gene>
<evidence type="ECO:0000259" key="1">
    <source>
        <dbReference type="PROSITE" id="PS51186"/>
    </source>
</evidence>
<protein>
    <submittedName>
        <fullName evidence="2">N-acetyltransferase</fullName>
    </submittedName>
</protein>
<dbReference type="Gene3D" id="3.40.630.30">
    <property type="match status" value="1"/>
</dbReference>
<dbReference type="Pfam" id="PF13302">
    <property type="entry name" value="Acetyltransf_3"/>
    <property type="match status" value="1"/>
</dbReference>
<accession>A0A3P1SJB4</accession>
<sequence>MALSFESSRLKVFEVPGDIGLSEREVLLNRIPEILTPSVVKHLPGYFHGIDSQEKAQAWLARMLSESRLFLVKYAEDKSVEGKFIEGKSVEDSLIGFLFAVVENGRDAHIGYLLSEEYWGKGLANELLQGFILKSSKTEQWVKLIGGVAPSNIASANLLKKLGFVEQTGGDNSVVFYEYKIPQPQS</sequence>
<dbReference type="RefSeq" id="WP_124927825.1">
    <property type="nucleotide sequence ID" value="NZ_BMOH01000003.1"/>
</dbReference>
<dbReference type="OrthoDB" id="6293260at2"/>
<dbReference type="InterPro" id="IPR016181">
    <property type="entry name" value="Acyl_CoA_acyltransferase"/>
</dbReference>
<feature type="domain" description="N-acetyltransferase" evidence="1">
    <location>
        <begin position="38"/>
        <end position="182"/>
    </location>
</feature>
<dbReference type="Proteomes" id="UP000267535">
    <property type="component" value="Unassembled WGS sequence"/>
</dbReference>
<evidence type="ECO:0000313" key="2">
    <source>
        <dbReference type="EMBL" id="RRC97114.1"/>
    </source>
</evidence>
<dbReference type="PROSITE" id="PS51186">
    <property type="entry name" value="GNAT"/>
    <property type="match status" value="1"/>
</dbReference>
<dbReference type="EMBL" id="RQXV01000014">
    <property type="protein sequence ID" value="RRC97114.1"/>
    <property type="molecule type" value="Genomic_DNA"/>
</dbReference>
<name>A0A3P1SJB4_9GAMM</name>
<dbReference type="AlphaFoldDB" id="A0A3P1SJB4"/>
<dbReference type="InterPro" id="IPR051531">
    <property type="entry name" value="N-acetyltransferase"/>
</dbReference>
<organism evidence="2 3">
    <name type="scientific">Amphritea balenae</name>
    <dbReference type="NCBI Taxonomy" id="452629"/>
    <lineage>
        <taxon>Bacteria</taxon>
        <taxon>Pseudomonadati</taxon>
        <taxon>Pseudomonadota</taxon>
        <taxon>Gammaproteobacteria</taxon>
        <taxon>Oceanospirillales</taxon>
        <taxon>Oceanospirillaceae</taxon>
        <taxon>Amphritea</taxon>
    </lineage>
</organism>
<keyword evidence="3" id="KW-1185">Reference proteome</keyword>
<dbReference type="PANTHER" id="PTHR43792">
    <property type="entry name" value="GNAT FAMILY, PUTATIVE (AFU_ORTHOLOGUE AFUA_3G00765)-RELATED-RELATED"/>
    <property type="match status" value="1"/>
</dbReference>
<dbReference type="InterPro" id="IPR000182">
    <property type="entry name" value="GNAT_dom"/>
</dbReference>
<dbReference type="SUPFAM" id="SSF55729">
    <property type="entry name" value="Acyl-CoA N-acyltransferases (Nat)"/>
    <property type="match status" value="1"/>
</dbReference>
<comment type="caution">
    <text evidence="2">The sequence shown here is derived from an EMBL/GenBank/DDBJ whole genome shotgun (WGS) entry which is preliminary data.</text>
</comment>